<evidence type="ECO:0000259" key="2">
    <source>
        <dbReference type="PROSITE" id="PS50011"/>
    </source>
</evidence>
<dbReference type="InterPro" id="IPR008271">
    <property type="entry name" value="Ser/Thr_kinase_AS"/>
</dbReference>
<feature type="transmembrane region" description="Helical" evidence="1">
    <location>
        <begin position="284"/>
        <end position="306"/>
    </location>
</feature>
<keyword evidence="1" id="KW-0472">Membrane</keyword>
<dbReference type="GO" id="GO:0004674">
    <property type="term" value="F:protein serine/threonine kinase activity"/>
    <property type="evidence" value="ECO:0007669"/>
    <property type="project" value="UniProtKB-KW"/>
</dbReference>
<gene>
    <name evidence="3" type="ORF">ACFSW4_12285</name>
</gene>
<dbReference type="InterPro" id="IPR011009">
    <property type="entry name" value="Kinase-like_dom_sf"/>
</dbReference>
<organism evidence="3 4">
    <name type="scientific">Piscibacillus salipiscarius</name>
    <dbReference type="NCBI Taxonomy" id="299480"/>
    <lineage>
        <taxon>Bacteria</taxon>
        <taxon>Bacillati</taxon>
        <taxon>Bacillota</taxon>
        <taxon>Bacilli</taxon>
        <taxon>Bacillales</taxon>
        <taxon>Bacillaceae</taxon>
        <taxon>Piscibacillus</taxon>
    </lineage>
</organism>
<keyword evidence="4" id="KW-1185">Reference proteome</keyword>
<reference evidence="4" key="1">
    <citation type="journal article" date="2019" name="Int. J. Syst. Evol. Microbiol.">
        <title>The Global Catalogue of Microorganisms (GCM) 10K type strain sequencing project: providing services to taxonomists for standard genome sequencing and annotation.</title>
        <authorList>
            <consortium name="The Broad Institute Genomics Platform"/>
            <consortium name="The Broad Institute Genome Sequencing Center for Infectious Disease"/>
            <person name="Wu L."/>
            <person name="Ma J."/>
        </authorList>
    </citation>
    <scope>NUCLEOTIDE SEQUENCE [LARGE SCALE GENOMIC DNA]</scope>
    <source>
        <strain evidence="4">TISTR 1571</strain>
    </source>
</reference>
<dbReference type="SUPFAM" id="SSF56112">
    <property type="entry name" value="Protein kinase-like (PK-like)"/>
    <property type="match status" value="1"/>
</dbReference>
<protein>
    <submittedName>
        <fullName evidence="3">Serine/threonine protein kinase</fullName>
    </submittedName>
</protein>
<feature type="domain" description="Protein kinase" evidence="2">
    <location>
        <begin position="26"/>
        <end position="307"/>
    </location>
</feature>
<proteinExistence type="predicted"/>
<accession>A0ABW5QCX8</accession>
<keyword evidence="1" id="KW-1133">Transmembrane helix</keyword>
<dbReference type="PROSITE" id="PS50011">
    <property type="entry name" value="PROTEIN_KINASE_DOM"/>
    <property type="match status" value="1"/>
</dbReference>
<name>A0ABW5QCX8_9BACI</name>
<dbReference type="Pfam" id="PF00069">
    <property type="entry name" value="Pkinase"/>
    <property type="match status" value="1"/>
</dbReference>
<evidence type="ECO:0000313" key="4">
    <source>
        <dbReference type="Proteomes" id="UP001597452"/>
    </source>
</evidence>
<sequence length="307" mass="34957">MTSSIHPTVRLTSQQRLEGIWNKRTYTIVRLIGEGARGSIYLARIGNRYVALKISQDSSVISAEVNVLKEFKKVQGPPLGPLLLDVDDAYISHDLKLAFYVMEYIDGVPVSDWVKREGLSWLFPISFQLLKKLHKIHQLGYIYGDLKPDNILIDRKTKQARLVDVGGVTALGRAIREYTTWFDRGYWRLGDRRADVTYDLFAFAVCLLSLDPHVTIHNTKERDIYKVLNQAKSLKPLTPILKKALSGQYNNALELKSELGVINRKQLQPTKSNRKTATNPKIDFWPEALGLSSIILVHAGLFYFFIL</sequence>
<dbReference type="Proteomes" id="UP001597452">
    <property type="component" value="Unassembled WGS sequence"/>
</dbReference>
<keyword evidence="3" id="KW-0723">Serine/threonine-protein kinase</keyword>
<dbReference type="Gene3D" id="1.10.510.10">
    <property type="entry name" value="Transferase(Phosphotransferase) domain 1"/>
    <property type="match status" value="1"/>
</dbReference>
<keyword evidence="3" id="KW-0418">Kinase</keyword>
<dbReference type="EMBL" id="JBHUMZ010000043">
    <property type="protein sequence ID" value="MFD2639648.1"/>
    <property type="molecule type" value="Genomic_DNA"/>
</dbReference>
<comment type="caution">
    <text evidence="3">The sequence shown here is derived from an EMBL/GenBank/DDBJ whole genome shotgun (WGS) entry which is preliminary data.</text>
</comment>
<keyword evidence="3" id="KW-0808">Transferase</keyword>
<dbReference type="InterPro" id="IPR000719">
    <property type="entry name" value="Prot_kinase_dom"/>
</dbReference>
<dbReference type="RefSeq" id="WP_377329614.1">
    <property type="nucleotide sequence ID" value="NZ_JBHUMZ010000043.1"/>
</dbReference>
<dbReference type="SMART" id="SM00220">
    <property type="entry name" value="S_TKc"/>
    <property type="match status" value="1"/>
</dbReference>
<dbReference type="PANTHER" id="PTHR44167:SF31">
    <property type="entry name" value="PROTEIN CBG02007"/>
    <property type="match status" value="1"/>
</dbReference>
<dbReference type="PANTHER" id="PTHR44167">
    <property type="entry name" value="OVARIAN-SPECIFIC SERINE/THREONINE-PROTEIN KINASE LOK-RELATED"/>
    <property type="match status" value="1"/>
</dbReference>
<evidence type="ECO:0000256" key="1">
    <source>
        <dbReference type="SAM" id="Phobius"/>
    </source>
</evidence>
<dbReference type="PROSITE" id="PS00108">
    <property type="entry name" value="PROTEIN_KINASE_ST"/>
    <property type="match status" value="1"/>
</dbReference>
<keyword evidence="1" id="KW-0812">Transmembrane</keyword>
<evidence type="ECO:0000313" key="3">
    <source>
        <dbReference type="EMBL" id="MFD2639648.1"/>
    </source>
</evidence>